<organism evidence="2 3">
    <name type="scientific">Panicum virgatum</name>
    <name type="common">Blackwell switchgrass</name>
    <dbReference type="NCBI Taxonomy" id="38727"/>
    <lineage>
        <taxon>Eukaryota</taxon>
        <taxon>Viridiplantae</taxon>
        <taxon>Streptophyta</taxon>
        <taxon>Embryophyta</taxon>
        <taxon>Tracheophyta</taxon>
        <taxon>Spermatophyta</taxon>
        <taxon>Magnoliopsida</taxon>
        <taxon>Liliopsida</taxon>
        <taxon>Poales</taxon>
        <taxon>Poaceae</taxon>
        <taxon>PACMAD clade</taxon>
        <taxon>Panicoideae</taxon>
        <taxon>Panicodae</taxon>
        <taxon>Paniceae</taxon>
        <taxon>Panicinae</taxon>
        <taxon>Panicum</taxon>
        <taxon>Panicum sect. Hiantes</taxon>
    </lineage>
</organism>
<feature type="region of interest" description="Disordered" evidence="1">
    <location>
        <begin position="165"/>
        <end position="238"/>
    </location>
</feature>
<evidence type="ECO:0000313" key="2">
    <source>
        <dbReference type="EMBL" id="KAG2633973.1"/>
    </source>
</evidence>
<evidence type="ECO:0000313" key="3">
    <source>
        <dbReference type="Proteomes" id="UP000823388"/>
    </source>
</evidence>
<name>A0A8T0VN61_PANVG</name>
<proteinExistence type="predicted"/>
<feature type="compositionally biased region" description="Basic and acidic residues" evidence="1">
    <location>
        <begin position="11"/>
        <end position="21"/>
    </location>
</feature>
<dbReference type="AlphaFoldDB" id="A0A8T0VN61"/>
<keyword evidence="3" id="KW-1185">Reference proteome</keyword>
<reference evidence="2" key="1">
    <citation type="submission" date="2020-05" db="EMBL/GenBank/DDBJ databases">
        <title>WGS assembly of Panicum virgatum.</title>
        <authorList>
            <person name="Lovell J.T."/>
            <person name="Jenkins J."/>
            <person name="Shu S."/>
            <person name="Juenger T.E."/>
            <person name="Schmutz J."/>
        </authorList>
    </citation>
    <scope>NUCLEOTIDE SEQUENCE</scope>
    <source>
        <strain evidence="2">AP13</strain>
    </source>
</reference>
<feature type="region of interest" description="Disordered" evidence="1">
    <location>
        <begin position="1"/>
        <end position="24"/>
    </location>
</feature>
<gene>
    <name evidence="2" type="ORF">PVAP13_2NG254400</name>
</gene>
<sequence length="238" mass="24073">MGPWCQPEEAEPVRREGEEARGSALSLDSLAANPSAHAGAARGVGEPLRRLCCALGRCSVGQQRGPAAPWVAVGHAACGVGRAAAAPVRRRCGAPGLLLGGLGEGPGALGGRANARGAAAHVRRPCGASRAAGRWATAQLGPPASGRPWHVGADGKEAMGTAHQPCRLIRPGPPSEQGPGGDARRSSSRGRCTRGRPPSEQLPRAASPIGACSRDSMSSRCRGGHGFGDLRPVQAGPQ</sequence>
<evidence type="ECO:0000256" key="1">
    <source>
        <dbReference type="SAM" id="MobiDB-lite"/>
    </source>
</evidence>
<dbReference type="EMBL" id="CM029040">
    <property type="protein sequence ID" value="KAG2633973.1"/>
    <property type="molecule type" value="Genomic_DNA"/>
</dbReference>
<dbReference type="Proteomes" id="UP000823388">
    <property type="component" value="Chromosome 2N"/>
</dbReference>
<comment type="caution">
    <text evidence="2">The sequence shown here is derived from an EMBL/GenBank/DDBJ whole genome shotgun (WGS) entry which is preliminary data.</text>
</comment>
<accession>A0A8T0VN61</accession>
<protein>
    <submittedName>
        <fullName evidence="2">Uncharacterized protein</fullName>
    </submittedName>
</protein>